<evidence type="ECO:0000259" key="2">
    <source>
        <dbReference type="Pfam" id="PF07859"/>
    </source>
</evidence>
<dbReference type="PANTHER" id="PTHR48081:SF8">
    <property type="entry name" value="ALPHA_BETA HYDROLASE FOLD-3 DOMAIN-CONTAINING PROTEIN-RELATED"/>
    <property type="match status" value="1"/>
</dbReference>
<accession>A0A169SU53</accession>
<keyword evidence="1" id="KW-0378">Hydrolase</keyword>
<dbReference type="Gene3D" id="3.40.50.1820">
    <property type="entry name" value="alpha/beta hydrolase"/>
    <property type="match status" value="1"/>
</dbReference>
<dbReference type="InterPro" id="IPR029058">
    <property type="entry name" value="AB_hydrolase_fold"/>
</dbReference>
<sequence length="319" mass="34317">MPSSYDIDPELAPFAERMRPLDYADPEGARSVMRQVMAAQPHYEHLDRVRVEDRTLPVPGGPELTVRVYAPARPADGARPALLFPHWGGFVTGDLDTPRAFAARIADQVGAVVVSPDYRLAPEHPFPAGLDDCWAALEWTVAHAAELGVDPDRIGVGGFSAGGALATACALRARDLGGPRVRFQYLLFPQLDDRLETVSAREFTDTPVLDRASLVLCWKHYAGSVSGPTPVLAAPARAQDLTGLPPAFVGVCAYDPLRDEGIQFAHRLIQAGVPTELVHYPGTFHASVGIGHAAVSRRMVRDQIDALRRGLGVDGEPAA</sequence>
<dbReference type="EMBL" id="LC125462">
    <property type="protein sequence ID" value="BAU98033.1"/>
    <property type="molecule type" value="Genomic_DNA"/>
</dbReference>
<dbReference type="SUPFAM" id="SSF53474">
    <property type="entry name" value="alpha/beta-Hydrolases"/>
    <property type="match status" value="1"/>
</dbReference>
<protein>
    <submittedName>
        <fullName evidence="3">Esterase</fullName>
    </submittedName>
</protein>
<dbReference type="PANTHER" id="PTHR48081">
    <property type="entry name" value="AB HYDROLASE SUPERFAMILY PROTEIN C4A8.06C"/>
    <property type="match status" value="1"/>
</dbReference>
<proteinExistence type="predicted"/>
<dbReference type="Pfam" id="PF07859">
    <property type="entry name" value="Abhydrolase_3"/>
    <property type="match status" value="1"/>
</dbReference>
<dbReference type="InterPro" id="IPR050300">
    <property type="entry name" value="GDXG_lipolytic_enzyme"/>
</dbReference>
<name>A0A169SU53_9ACTN</name>
<dbReference type="GO" id="GO:0016787">
    <property type="term" value="F:hydrolase activity"/>
    <property type="evidence" value="ECO:0007669"/>
    <property type="project" value="UniProtKB-KW"/>
</dbReference>
<reference evidence="3" key="1">
    <citation type="journal article" date="2016" name="ChemBioChem">
        <title>Involvement of the Baeyer-Villiger Monooxygenase IfnQ in the Biosynthesis of Isofuranonaphthoquinone Scaffold of JBIR-76 and -77.</title>
        <authorList>
            <person name="Katsuyama Y."/>
            <person name="Sone K."/>
            <person name="Satou R."/>
            <person name="Izumikawa M."/>
            <person name="Takagi M."/>
            <person name="Fujie M."/>
            <person name="Satoh N."/>
            <person name="Shin-ya K."/>
            <person name="Ohnishi Y."/>
        </authorList>
    </citation>
    <scope>NUCLEOTIDE SEQUENCE</scope>
    <source>
        <strain evidence="3">RI-77</strain>
    </source>
</reference>
<organism evidence="3">
    <name type="scientific">Streptomyces sp. RI-77</name>
    <dbReference type="NCBI Taxonomy" id="1799151"/>
    <lineage>
        <taxon>Bacteria</taxon>
        <taxon>Bacillati</taxon>
        <taxon>Actinomycetota</taxon>
        <taxon>Actinomycetes</taxon>
        <taxon>Kitasatosporales</taxon>
        <taxon>Streptomycetaceae</taxon>
        <taxon>Streptomyces</taxon>
    </lineage>
</organism>
<gene>
    <name evidence="3" type="primary">ifnF</name>
</gene>
<dbReference type="InterPro" id="IPR013094">
    <property type="entry name" value="AB_hydrolase_3"/>
</dbReference>
<evidence type="ECO:0000256" key="1">
    <source>
        <dbReference type="ARBA" id="ARBA00022801"/>
    </source>
</evidence>
<feature type="domain" description="Alpha/beta hydrolase fold-3" evidence="2">
    <location>
        <begin position="83"/>
        <end position="286"/>
    </location>
</feature>
<dbReference type="AlphaFoldDB" id="A0A169SU53"/>
<evidence type="ECO:0000313" key="3">
    <source>
        <dbReference type="EMBL" id="BAU98033.1"/>
    </source>
</evidence>